<dbReference type="Proteomes" id="UP000601522">
    <property type="component" value="Unassembled WGS sequence"/>
</dbReference>
<sequence>MRKRLAMFLMMFVMILMSILSIRQPMEDMVKNDGEIEWHSYIQEKLI</sequence>
<evidence type="ECO:0000313" key="2">
    <source>
        <dbReference type="Proteomes" id="UP000601522"/>
    </source>
</evidence>
<keyword evidence="2" id="KW-1185">Reference proteome</keyword>
<reference evidence="1 2" key="1">
    <citation type="submission" date="2020-08" db="EMBL/GenBank/DDBJ databases">
        <title>Genome public.</title>
        <authorList>
            <person name="Liu C."/>
            <person name="Sun Q."/>
        </authorList>
    </citation>
    <scope>NUCLEOTIDE SEQUENCE [LARGE SCALE GENOMIC DNA]</scope>
    <source>
        <strain evidence="1 2">NSJ-26</strain>
    </source>
</reference>
<organism evidence="1 2">
    <name type="scientific">Wansuia hejianensis</name>
    <dbReference type="NCBI Taxonomy" id="2763667"/>
    <lineage>
        <taxon>Bacteria</taxon>
        <taxon>Bacillati</taxon>
        <taxon>Bacillota</taxon>
        <taxon>Clostridia</taxon>
        <taxon>Lachnospirales</taxon>
        <taxon>Lachnospiraceae</taxon>
        <taxon>Wansuia</taxon>
    </lineage>
</organism>
<dbReference type="RefSeq" id="WP_249324040.1">
    <property type="nucleotide sequence ID" value="NZ_JACRTK010000003.1"/>
</dbReference>
<evidence type="ECO:0000313" key="1">
    <source>
        <dbReference type="EMBL" id="MBC8591176.1"/>
    </source>
</evidence>
<name>A0A926EY87_9FIRM</name>
<accession>A0A926EY87</accession>
<proteinExistence type="predicted"/>
<protein>
    <submittedName>
        <fullName evidence="1">Uncharacterized protein</fullName>
    </submittedName>
</protein>
<dbReference type="EMBL" id="JACRTK010000003">
    <property type="protein sequence ID" value="MBC8591176.1"/>
    <property type="molecule type" value="Genomic_DNA"/>
</dbReference>
<comment type="caution">
    <text evidence="1">The sequence shown here is derived from an EMBL/GenBank/DDBJ whole genome shotgun (WGS) entry which is preliminary data.</text>
</comment>
<dbReference type="AlphaFoldDB" id="A0A926EY87"/>
<gene>
    <name evidence="1" type="ORF">H8689_08635</name>
</gene>